<dbReference type="GO" id="GO:0005524">
    <property type="term" value="F:ATP binding"/>
    <property type="evidence" value="ECO:0007669"/>
    <property type="project" value="UniProtKB-KW"/>
</dbReference>
<keyword evidence="3" id="KW-0597">Phosphoprotein</keyword>
<keyword evidence="7" id="KW-0067">ATP-binding</keyword>
<keyword evidence="9" id="KW-0812">Transmembrane</keyword>
<feature type="transmembrane region" description="Helical" evidence="9">
    <location>
        <begin position="145"/>
        <end position="171"/>
    </location>
</feature>
<feature type="domain" description="Signal transduction histidine kinase subgroup 3 dimerisation and phosphoacceptor" evidence="10">
    <location>
        <begin position="216"/>
        <end position="283"/>
    </location>
</feature>
<gene>
    <name evidence="12" type="ORF">EV645_5880</name>
</gene>
<keyword evidence="9" id="KW-0472">Membrane</keyword>
<evidence type="ECO:0000256" key="3">
    <source>
        <dbReference type="ARBA" id="ARBA00022553"/>
    </source>
</evidence>
<evidence type="ECO:0000256" key="7">
    <source>
        <dbReference type="ARBA" id="ARBA00022840"/>
    </source>
</evidence>
<dbReference type="Gene3D" id="1.20.5.1930">
    <property type="match status" value="1"/>
</dbReference>
<dbReference type="Gene3D" id="3.30.565.10">
    <property type="entry name" value="Histidine kinase-like ATPase, C-terminal domain"/>
    <property type="match status" value="1"/>
</dbReference>
<dbReference type="InterPro" id="IPR025828">
    <property type="entry name" value="Put_sensor_dom"/>
</dbReference>
<dbReference type="OrthoDB" id="3217947at2"/>
<dbReference type="Proteomes" id="UP000292027">
    <property type="component" value="Unassembled WGS sequence"/>
</dbReference>
<keyword evidence="8" id="KW-0902">Two-component regulatory system</keyword>
<evidence type="ECO:0000256" key="1">
    <source>
        <dbReference type="ARBA" id="ARBA00000085"/>
    </source>
</evidence>
<keyword evidence="9" id="KW-1133">Transmembrane helix</keyword>
<evidence type="ECO:0000259" key="11">
    <source>
        <dbReference type="Pfam" id="PF13796"/>
    </source>
</evidence>
<dbReference type="EMBL" id="SHKR01000014">
    <property type="protein sequence ID" value="RZU12607.1"/>
    <property type="molecule type" value="Genomic_DNA"/>
</dbReference>
<dbReference type="CDD" id="cd16917">
    <property type="entry name" value="HATPase_UhpB-NarQ-NarX-like"/>
    <property type="match status" value="1"/>
</dbReference>
<proteinExistence type="predicted"/>
<dbReference type="Pfam" id="PF13796">
    <property type="entry name" value="Sensor"/>
    <property type="match status" value="1"/>
</dbReference>
<dbReference type="GO" id="GO:0000155">
    <property type="term" value="F:phosphorelay sensor kinase activity"/>
    <property type="evidence" value="ECO:0007669"/>
    <property type="project" value="InterPro"/>
</dbReference>
<dbReference type="InterPro" id="IPR011712">
    <property type="entry name" value="Sig_transdc_His_kin_sub3_dim/P"/>
</dbReference>
<reference evidence="12 13" key="1">
    <citation type="journal article" date="2015" name="Stand. Genomic Sci.">
        <title>Genomic Encyclopedia of Bacterial and Archaeal Type Strains, Phase III: the genomes of soil and plant-associated and newly described type strains.</title>
        <authorList>
            <person name="Whitman W.B."/>
            <person name="Woyke T."/>
            <person name="Klenk H.P."/>
            <person name="Zhou Y."/>
            <person name="Lilburn T.G."/>
            <person name="Beck B.J."/>
            <person name="De Vos P."/>
            <person name="Vandamme P."/>
            <person name="Eisen J.A."/>
            <person name="Garrity G."/>
            <person name="Hugenholtz P."/>
            <person name="Kyrpides N.C."/>
        </authorList>
    </citation>
    <scope>NUCLEOTIDE SEQUENCE [LARGE SCALE GENOMIC DNA]</scope>
    <source>
        <strain evidence="12 13">VKM Ac-2540</strain>
    </source>
</reference>
<keyword evidence="5" id="KW-0547">Nucleotide-binding</keyword>
<comment type="caution">
    <text evidence="12">The sequence shown here is derived from an EMBL/GenBank/DDBJ whole genome shotgun (WGS) entry which is preliminary data.</text>
</comment>
<sequence length="410" mass="43263">MVAELRARVFAPVRALVTMLLSVAGVLAAVLVLVSSALVVVGIGRYAVPPAVWLLRKVADAARALVRMAGVDVRRPYGPETSAIGLLKARSTWRDIGWAFIDPVIGTWATALAIAMPLFGVYGAVVQPFVWRANERAGGINSFGPIHVTSTVTALAAIPVGLAMIAAGLYIGPPLLTLRASWSADLLGPSRTTALEERVETLVETRADSAGAQAAELRRIERDLHDGAQARLVALGMSLSNAERLFEEDPEAARNLVIAAREASSRALDQLRDLVRGVHPPVLADRGLADAIRALALDSLLEVEVRSDLPGRPSLPVESAVYFAANELLANTAKHARSATTVAISLHYTNGVLRCVVTDDGPGGADPMNGTGLRGIESRLAIFDGTVEVDSPVSGPTRVQLEVPCAIRSV</sequence>
<dbReference type="GO" id="GO:0046983">
    <property type="term" value="F:protein dimerization activity"/>
    <property type="evidence" value="ECO:0007669"/>
    <property type="project" value="InterPro"/>
</dbReference>
<evidence type="ECO:0000256" key="2">
    <source>
        <dbReference type="ARBA" id="ARBA00012438"/>
    </source>
</evidence>
<dbReference type="RefSeq" id="WP_130447185.1">
    <property type="nucleotide sequence ID" value="NZ_SHKR01000014.1"/>
</dbReference>
<dbReference type="InterPro" id="IPR050482">
    <property type="entry name" value="Sensor_HK_TwoCompSys"/>
</dbReference>
<evidence type="ECO:0000256" key="8">
    <source>
        <dbReference type="ARBA" id="ARBA00023012"/>
    </source>
</evidence>
<evidence type="ECO:0000256" key="6">
    <source>
        <dbReference type="ARBA" id="ARBA00022777"/>
    </source>
</evidence>
<dbReference type="Pfam" id="PF07730">
    <property type="entry name" value="HisKA_3"/>
    <property type="match status" value="1"/>
</dbReference>
<feature type="domain" description="Putative sensor" evidence="11">
    <location>
        <begin position="16"/>
        <end position="187"/>
    </location>
</feature>
<protein>
    <recommendedName>
        <fullName evidence="2">histidine kinase</fullName>
        <ecNumber evidence="2">2.7.13.3</ecNumber>
    </recommendedName>
</protein>
<dbReference type="PANTHER" id="PTHR24421:SF10">
    <property type="entry name" value="NITRATE_NITRITE SENSOR PROTEIN NARQ"/>
    <property type="match status" value="1"/>
</dbReference>
<keyword evidence="13" id="KW-1185">Reference proteome</keyword>
<dbReference type="AlphaFoldDB" id="A0A4Q7WQS0"/>
<keyword evidence="4" id="KW-0808">Transferase</keyword>
<evidence type="ECO:0000256" key="9">
    <source>
        <dbReference type="SAM" id="Phobius"/>
    </source>
</evidence>
<accession>A0A4Q7WQS0</accession>
<evidence type="ECO:0000313" key="13">
    <source>
        <dbReference type="Proteomes" id="UP000292027"/>
    </source>
</evidence>
<dbReference type="EC" id="2.7.13.3" evidence="2"/>
<evidence type="ECO:0000259" key="10">
    <source>
        <dbReference type="Pfam" id="PF07730"/>
    </source>
</evidence>
<dbReference type="PANTHER" id="PTHR24421">
    <property type="entry name" value="NITRATE/NITRITE SENSOR PROTEIN NARX-RELATED"/>
    <property type="match status" value="1"/>
</dbReference>
<dbReference type="SUPFAM" id="SSF55874">
    <property type="entry name" value="ATPase domain of HSP90 chaperone/DNA topoisomerase II/histidine kinase"/>
    <property type="match status" value="1"/>
</dbReference>
<evidence type="ECO:0000313" key="12">
    <source>
        <dbReference type="EMBL" id="RZU12607.1"/>
    </source>
</evidence>
<evidence type="ECO:0000256" key="4">
    <source>
        <dbReference type="ARBA" id="ARBA00022679"/>
    </source>
</evidence>
<evidence type="ECO:0000256" key="5">
    <source>
        <dbReference type="ARBA" id="ARBA00022741"/>
    </source>
</evidence>
<name>A0A4Q7WQS0_9ACTN</name>
<organism evidence="12 13">
    <name type="scientific">Kribbella rubisoli</name>
    <dbReference type="NCBI Taxonomy" id="3075929"/>
    <lineage>
        <taxon>Bacteria</taxon>
        <taxon>Bacillati</taxon>
        <taxon>Actinomycetota</taxon>
        <taxon>Actinomycetes</taxon>
        <taxon>Propionibacteriales</taxon>
        <taxon>Kribbellaceae</taxon>
        <taxon>Kribbella</taxon>
    </lineage>
</organism>
<keyword evidence="6 12" id="KW-0418">Kinase</keyword>
<dbReference type="GO" id="GO:0016020">
    <property type="term" value="C:membrane"/>
    <property type="evidence" value="ECO:0007669"/>
    <property type="project" value="InterPro"/>
</dbReference>
<feature type="transmembrane region" description="Helical" evidence="9">
    <location>
        <begin position="96"/>
        <end position="125"/>
    </location>
</feature>
<comment type="catalytic activity">
    <reaction evidence="1">
        <text>ATP + protein L-histidine = ADP + protein N-phospho-L-histidine.</text>
        <dbReference type="EC" id="2.7.13.3"/>
    </reaction>
</comment>
<feature type="transmembrane region" description="Helical" evidence="9">
    <location>
        <begin position="20"/>
        <end position="48"/>
    </location>
</feature>
<dbReference type="InterPro" id="IPR036890">
    <property type="entry name" value="HATPase_C_sf"/>
</dbReference>